<proteinExistence type="predicted"/>
<evidence type="ECO:0000313" key="2">
    <source>
        <dbReference type="Proteomes" id="UP001302020"/>
    </source>
</evidence>
<reference evidence="1 2" key="1">
    <citation type="submission" date="2023-05" db="EMBL/GenBank/DDBJ databases">
        <title>Xanthomonas rydalmerenesis sp. nov., a novel Xanthomonas species isolated from Fragaria x ananassa.</title>
        <authorList>
            <person name="McKnight D.J.E."/>
            <person name="Wong-Bajracharya J."/>
            <person name="Okoh E.B."/>
            <person name="Snijders F."/>
            <person name="Lidbetter F."/>
            <person name="Webster J."/>
            <person name="Djordjevic S.P."/>
            <person name="Bogema D.R."/>
            <person name="Chapman T.A."/>
        </authorList>
    </citation>
    <scope>NUCLEOTIDE SEQUENCE [LARGE SCALE GENOMIC DNA]</scope>
    <source>
        <strain evidence="1 2">DAR34883</strain>
    </source>
</reference>
<dbReference type="RefSeq" id="WP_317844406.1">
    <property type="nucleotide sequence ID" value="NZ_CP126170.1"/>
</dbReference>
<name>A0ABZ0JPC7_9XANT</name>
<dbReference type="Proteomes" id="UP001302020">
    <property type="component" value="Chromosome"/>
</dbReference>
<keyword evidence="2" id="KW-1185">Reference proteome</keyword>
<accession>A0ABZ0JPC7</accession>
<organism evidence="1 2">
    <name type="scientific">Xanthomonas rydalmerensis</name>
    <dbReference type="NCBI Taxonomy" id="3046274"/>
    <lineage>
        <taxon>Bacteria</taxon>
        <taxon>Pseudomonadati</taxon>
        <taxon>Pseudomonadota</taxon>
        <taxon>Gammaproteobacteria</taxon>
        <taxon>Lysobacterales</taxon>
        <taxon>Lysobacteraceae</taxon>
        <taxon>Xanthomonas</taxon>
    </lineage>
</organism>
<sequence length="92" mass="10491">MTNQTKDAVVLQIADVVGPLLEPQGFVCRRHRFEAADGGSNLRGYEICLSRSKAHLALHLRLTLLERRYEEVLSKSRSKNEVALFFTHLTMH</sequence>
<protein>
    <submittedName>
        <fullName evidence="1">Uncharacterized protein</fullName>
    </submittedName>
</protein>
<dbReference type="EMBL" id="CP126172">
    <property type="protein sequence ID" value="WOS41266.1"/>
    <property type="molecule type" value="Genomic_DNA"/>
</dbReference>
<gene>
    <name evidence="1" type="ORF">QN243_01930</name>
</gene>
<evidence type="ECO:0000313" key="1">
    <source>
        <dbReference type="EMBL" id="WOS41266.1"/>
    </source>
</evidence>